<sequence>MVAKDLSREELQEIALADEKVKAEIDGKEIVKVIAVPNKLVNIVVK</sequence>
<keyword evidence="1" id="KW-0436">Ligase</keyword>
<proteinExistence type="predicted"/>
<dbReference type="PATRIC" id="fig|28037.209.peg.1395"/>
<dbReference type="AlphaFoldDB" id="A0A0F2CVZ5"/>
<accession>A0A0F2CVZ5</accession>
<evidence type="ECO:0000313" key="2">
    <source>
        <dbReference type="Proteomes" id="UP000033657"/>
    </source>
</evidence>
<gene>
    <name evidence="1" type="primary">leuS_3</name>
    <name evidence="1" type="ORF">TZ87_01427</name>
</gene>
<dbReference type="EMBL" id="JYGM01000008">
    <property type="protein sequence ID" value="KJQ62898.1"/>
    <property type="molecule type" value="Genomic_DNA"/>
</dbReference>
<name>A0A0F2CVZ5_STROR</name>
<protein>
    <submittedName>
        <fullName evidence="1">Leucyl-tRNA synthetase</fullName>
        <ecNumber evidence="1">6.1.1.4</ecNumber>
    </submittedName>
</protein>
<dbReference type="Gene3D" id="3.10.20.590">
    <property type="match status" value="1"/>
</dbReference>
<organism evidence="1 2">
    <name type="scientific">Streptococcus oralis subsp. oralis</name>
    <dbReference type="NCBI Taxonomy" id="1891914"/>
    <lineage>
        <taxon>Bacteria</taxon>
        <taxon>Bacillati</taxon>
        <taxon>Bacillota</taxon>
        <taxon>Bacilli</taxon>
        <taxon>Lactobacillales</taxon>
        <taxon>Streptococcaceae</taxon>
        <taxon>Streptococcus</taxon>
    </lineage>
</organism>
<evidence type="ECO:0000313" key="1">
    <source>
        <dbReference type="EMBL" id="KJQ62898.1"/>
    </source>
</evidence>
<dbReference type="GO" id="GO:0004823">
    <property type="term" value="F:leucine-tRNA ligase activity"/>
    <property type="evidence" value="ECO:0007669"/>
    <property type="project" value="UniProtKB-EC"/>
</dbReference>
<reference evidence="1 2" key="1">
    <citation type="submission" date="2015-02" db="EMBL/GenBank/DDBJ databases">
        <title>Evolution of amylase-binding proteins of oral streptococcal species.</title>
        <authorList>
            <person name="Haase E.M."/>
        </authorList>
    </citation>
    <scope>NUCLEOTIDE SEQUENCE [LARGE SCALE GENOMIC DNA]</scope>
    <source>
        <strain evidence="1 2">COL85/1862</strain>
    </source>
</reference>
<keyword evidence="1" id="KW-0030">Aminoacyl-tRNA synthetase</keyword>
<dbReference type="EC" id="6.1.1.4" evidence="1"/>
<dbReference type="Proteomes" id="UP000033657">
    <property type="component" value="Unassembled WGS sequence"/>
</dbReference>
<comment type="caution">
    <text evidence="1">The sequence shown here is derived from an EMBL/GenBank/DDBJ whole genome shotgun (WGS) entry which is preliminary data.</text>
</comment>